<feature type="compositionally biased region" description="Polar residues" evidence="1">
    <location>
        <begin position="122"/>
        <end position="158"/>
    </location>
</feature>
<evidence type="ECO:0000313" key="3">
    <source>
        <dbReference type="Proteomes" id="UP000275267"/>
    </source>
</evidence>
<dbReference type="EMBL" id="PQIB02000004">
    <property type="protein sequence ID" value="RLN22454.1"/>
    <property type="molecule type" value="Genomic_DNA"/>
</dbReference>
<feature type="compositionally biased region" description="Basic and acidic residues" evidence="1">
    <location>
        <begin position="43"/>
        <end position="73"/>
    </location>
</feature>
<dbReference type="Proteomes" id="UP000275267">
    <property type="component" value="Unassembled WGS sequence"/>
</dbReference>
<evidence type="ECO:0000256" key="1">
    <source>
        <dbReference type="SAM" id="MobiDB-lite"/>
    </source>
</evidence>
<reference evidence="3" key="1">
    <citation type="journal article" date="2019" name="Nat. Commun.">
        <title>The genome of broomcorn millet.</title>
        <authorList>
            <person name="Zou C."/>
            <person name="Miki D."/>
            <person name="Li D."/>
            <person name="Tang Q."/>
            <person name="Xiao L."/>
            <person name="Rajput S."/>
            <person name="Deng P."/>
            <person name="Jia W."/>
            <person name="Huang R."/>
            <person name="Zhang M."/>
            <person name="Sun Y."/>
            <person name="Hu J."/>
            <person name="Fu X."/>
            <person name="Schnable P.S."/>
            <person name="Li F."/>
            <person name="Zhang H."/>
            <person name="Feng B."/>
            <person name="Zhu X."/>
            <person name="Liu R."/>
            <person name="Schnable J.C."/>
            <person name="Zhu J.-K."/>
            <person name="Zhang H."/>
        </authorList>
    </citation>
    <scope>NUCLEOTIDE SEQUENCE [LARGE SCALE GENOMIC DNA]</scope>
</reference>
<sequence>MAPKKQAACRGRKRGADGEGGSSSPSVKVTKTVTEGSSWRASTVKERDLLRLVAERILQEERVGDLERFRSDPPEPAFEESSRDPPAAGHACDVAAKPPCTNDSEENPETPRQGVVDLTGERSPTSGQMSPATLNPDGNSETPASASSSTIQAGTSASLLPKEPIAASTAEPSVEKDVPASTGGKDLEPPADAGAQLEKEAPGNVPRPSIEDSAQIGKQAITSTSGQHEVVEDSQTR</sequence>
<comment type="caution">
    <text evidence="2">The sequence shown here is derived from an EMBL/GenBank/DDBJ whole genome shotgun (WGS) entry which is preliminary data.</text>
</comment>
<evidence type="ECO:0000313" key="2">
    <source>
        <dbReference type="EMBL" id="RLN22454.1"/>
    </source>
</evidence>
<feature type="compositionally biased region" description="Low complexity" evidence="1">
    <location>
        <begin position="22"/>
        <end position="34"/>
    </location>
</feature>
<name>A0A3L6SKW3_PANMI</name>
<protein>
    <submittedName>
        <fullName evidence="2">Uncharacterized protein</fullName>
    </submittedName>
</protein>
<dbReference type="AlphaFoldDB" id="A0A3L6SKW3"/>
<accession>A0A3L6SKW3</accession>
<organism evidence="2 3">
    <name type="scientific">Panicum miliaceum</name>
    <name type="common">Proso millet</name>
    <name type="synonym">Broomcorn millet</name>
    <dbReference type="NCBI Taxonomy" id="4540"/>
    <lineage>
        <taxon>Eukaryota</taxon>
        <taxon>Viridiplantae</taxon>
        <taxon>Streptophyta</taxon>
        <taxon>Embryophyta</taxon>
        <taxon>Tracheophyta</taxon>
        <taxon>Spermatophyta</taxon>
        <taxon>Magnoliopsida</taxon>
        <taxon>Liliopsida</taxon>
        <taxon>Poales</taxon>
        <taxon>Poaceae</taxon>
        <taxon>PACMAD clade</taxon>
        <taxon>Panicoideae</taxon>
        <taxon>Panicodae</taxon>
        <taxon>Paniceae</taxon>
        <taxon>Panicinae</taxon>
        <taxon>Panicum</taxon>
        <taxon>Panicum sect. Panicum</taxon>
    </lineage>
</organism>
<proteinExistence type="predicted"/>
<gene>
    <name evidence="2" type="ORF">C2845_PM07G12550</name>
</gene>
<keyword evidence="3" id="KW-1185">Reference proteome</keyword>
<feature type="region of interest" description="Disordered" evidence="1">
    <location>
        <begin position="1"/>
        <end position="237"/>
    </location>
</feature>